<organism evidence="6 7">
    <name type="scientific">Pradoshia eiseniae</name>
    <dbReference type="NCBI Taxonomy" id="2064768"/>
    <lineage>
        <taxon>Bacteria</taxon>
        <taxon>Bacillati</taxon>
        <taxon>Bacillota</taxon>
        <taxon>Bacilli</taxon>
        <taxon>Bacillales</taxon>
        <taxon>Bacillaceae</taxon>
        <taxon>Pradoshia</taxon>
    </lineage>
</organism>
<dbReference type="Gene3D" id="3.40.190.290">
    <property type="match status" value="1"/>
</dbReference>
<keyword evidence="2" id="KW-0805">Transcription regulation</keyword>
<keyword evidence="3" id="KW-0238">DNA-binding</keyword>
<sequence>MVITDFELLDTLAEELNLRKTAERMFVSQPALSQRLQSIEREWGTPLFIRSPKGMMLTEAGEIVVQYARDSLRLKNKAREKVDALTHDVQGTLKIASASIAGQYWLPSVLKKYVTAYPNVKISLVTGWSSEMIENLYNGNSHIGILRGSPDWSGYKKLLFNDPLYLVDTELSQLSDAMNTEKPFILFKSDSNYYREIQNWWIRHYSIPPTRTILVDQIETCKQMVMNGIGYAILPGISLREGEASYYKLPLYDKDGEAVDRKTWLVCSEVSLELRQVKAFVELAQST</sequence>
<evidence type="ECO:0000256" key="2">
    <source>
        <dbReference type="ARBA" id="ARBA00023015"/>
    </source>
</evidence>
<accession>A0A2S7MZ02</accession>
<dbReference type="Gene3D" id="1.10.10.10">
    <property type="entry name" value="Winged helix-like DNA-binding domain superfamily/Winged helix DNA-binding domain"/>
    <property type="match status" value="1"/>
</dbReference>
<dbReference type="InterPro" id="IPR036388">
    <property type="entry name" value="WH-like_DNA-bd_sf"/>
</dbReference>
<dbReference type="EMBL" id="PKOZ01000006">
    <property type="protein sequence ID" value="PQD94975.1"/>
    <property type="molecule type" value="Genomic_DNA"/>
</dbReference>
<evidence type="ECO:0000256" key="3">
    <source>
        <dbReference type="ARBA" id="ARBA00023125"/>
    </source>
</evidence>
<dbReference type="PROSITE" id="PS50931">
    <property type="entry name" value="HTH_LYSR"/>
    <property type="match status" value="1"/>
</dbReference>
<evidence type="ECO:0000259" key="5">
    <source>
        <dbReference type="PROSITE" id="PS50931"/>
    </source>
</evidence>
<dbReference type="PANTHER" id="PTHR30126:SF78">
    <property type="entry name" value="HTH LYSR-TYPE DOMAIN-CONTAINING PROTEIN"/>
    <property type="match status" value="1"/>
</dbReference>
<keyword evidence="4" id="KW-0804">Transcription</keyword>
<dbReference type="Pfam" id="PF03466">
    <property type="entry name" value="LysR_substrate"/>
    <property type="match status" value="1"/>
</dbReference>
<proteinExistence type="inferred from homology"/>
<comment type="caution">
    <text evidence="6">The sequence shown here is derived from an EMBL/GenBank/DDBJ whole genome shotgun (WGS) entry which is preliminary data.</text>
</comment>
<reference evidence="6 7" key="1">
    <citation type="submission" date="2017-12" db="EMBL/GenBank/DDBJ databases">
        <title>Taxonomic description and draft genome of Pradoshia cofamensis Gen. nov., sp. nov., a thermotolerant bacillale isolated from anterior gut of earthworm Eisenia fetida.</title>
        <authorList>
            <person name="Saha T."/>
            <person name="Chakraborty R."/>
        </authorList>
    </citation>
    <scope>NUCLEOTIDE SEQUENCE [LARGE SCALE GENOMIC DNA]</scope>
    <source>
        <strain evidence="6 7">EAG3</strain>
    </source>
</reference>
<dbReference type="OrthoDB" id="107670at2"/>
<dbReference type="SUPFAM" id="SSF53850">
    <property type="entry name" value="Periplasmic binding protein-like II"/>
    <property type="match status" value="1"/>
</dbReference>
<evidence type="ECO:0000256" key="4">
    <source>
        <dbReference type="ARBA" id="ARBA00023163"/>
    </source>
</evidence>
<protein>
    <submittedName>
        <fullName evidence="6">LysR family transcriptional regulator</fullName>
    </submittedName>
</protein>
<dbReference type="InterPro" id="IPR000847">
    <property type="entry name" value="LysR_HTH_N"/>
</dbReference>
<dbReference type="Pfam" id="PF00126">
    <property type="entry name" value="HTH_1"/>
    <property type="match status" value="1"/>
</dbReference>
<dbReference type="PRINTS" id="PR00039">
    <property type="entry name" value="HTHLYSR"/>
</dbReference>
<evidence type="ECO:0000256" key="1">
    <source>
        <dbReference type="ARBA" id="ARBA00009437"/>
    </source>
</evidence>
<dbReference type="InterPro" id="IPR005119">
    <property type="entry name" value="LysR_subst-bd"/>
</dbReference>
<dbReference type="GO" id="GO:0000976">
    <property type="term" value="F:transcription cis-regulatory region binding"/>
    <property type="evidence" value="ECO:0007669"/>
    <property type="project" value="TreeGrafter"/>
</dbReference>
<comment type="similarity">
    <text evidence="1">Belongs to the LysR transcriptional regulatory family.</text>
</comment>
<dbReference type="CDD" id="cd05466">
    <property type="entry name" value="PBP2_LTTR_substrate"/>
    <property type="match status" value="1"/>
</dbReference>
<keyword evidence="7" id="KW-1185">Reference proteome</keyword>
<dbReference type="SUPFAM" id="SSF46785">
    <property type="entry name" value="Winged helix' DNA-binding domain"/>
    <property type="match status" value="1"/>
</dbReference>
<gene>
    <name evidence="6" type="ORF">CYL18_11615</name>
</gene>
<dbReference type="PANTHER" id="PTHR30126">
    <property type="entry name" value="HTH-TYPE TRANSCRIPTIONAL REGULATOR"/>
    <property type="match status" value="1"/>
</dbReference>
<feature type="domain" description="HTH lysR-type" evidence="5">
    <location>
        <begin position="1"/>
        <end position="58"/>
    </location>
</feature>
<dbReference type="Proteomes" id="UP000239663">
    <property type="component" value="Unassembled WGS sequence"/>
</dbReference>
<evidence type="ECO:0000313" key="6">
    <source>
        <dbReference type="EMBL" id="PQD94975.1"/>
    </source>
</evidence>
<name>A0A2S7MZ02_9BACI</name>
<dbReference type="GO" id="GO:0003700">
    <property type="term" value="F:DNA-binding transcription factor activity"/>
    <property type="evidence" value="ECO:0007669"/>
    <property type="project" value="InterPro"/>
</dbReference>
<dbReference type="RefSeq" id="WP_104849680.1">
    <property type="nucleotide sequence ID" value="NZ_PKOZ01000006.1"/>
</dbReference>
<dbReference type="InterPro" id="IPR036390">
    <property type="entry name" value="WH_DNA-bd_sf"/>
</dbReference>
<evidence type="ECO:0000313" key="7">
    <source>
        <dbReference type="Proteomes" id="UP000239663"/>
    </source>
</evidence>
<dbReference type="AlphaFoldDB" id="A0A2S7MZ02"/>